<dbReference type="PANTHER" id="PTHR13847">
    <property type="entry name" value="SARCOSINE DEHYDROGENASE-RELATED"/>
    <property type="match status" value="1"/>
</dbReference>
<gene>
    <name evidence="6" type="ORF">GW534_11420</name>
</gene>
<keyword evidence="3" id="KW-0285">Flavoprotein</keyword>
<accession>A0ABX0A4M8</accession>
<sequence length="374" mass="40357">MSEVIVVGAGVLGASTAYHLVKMGAKVTMVDAGFEGQATDAAAGIICPWLTQRRNKKWYTLAKNGAAYFSTLIPALEEDNDIDTGYKRVGAISIHTDSEKLKKMKERALNRREDAPEIGEVYQLDEMETAKLFPPIAEGYSSVYVSGGARVNGGALRDALVRVAKKHGARFVNGKAELIHQSSTIKGVKVNNEEIFADSVVITAGAWADQLFAPLGIELDLSFQKGQIVHLQLEQKNSDTWPVVMPPGNKSILAFDDGEIVIGSTHEKDKGFDMRVTAGGVYDILNQTLAVAPGLENAGIKDIRVGFRPYTPDFLPMFGKIPDFNGLYTANGLGASGLTVGPYLGFQLACLVLGKQLEIDQSNYDIASAIKNMD</sequence>
<proteinExistence type="inferred from homology"/>
<dbReference type="SUPFAM" id="SSF54373">
    <property type="entry name" value="FAD-linked reductases, C-terminal domain"/>
    <property type="match status" value="1"/>
</dbReference>
<dbReference type="InterPro" id="IPR036188">
    <property type="entry name" value="FAD/NAD-bd_sf"/>
</dbReference>
<comment type="cofactor">
    <cofactor evidence="1">
        <name>FAD</name>
        <dbReference type="ChEBI" id="CHEBI:57692"/>
    </cofactor>
</comment>
<dbReference type="Gene3D" id="3.30.9.10">
    <property type="entry name" value="D-Amino Acid Oxidase, subunit A, domain 2"/>
    <property type="match status" value="1"/>
</dbReference>
<protein>
    <submittedName>
        <fullName evidence="6">FAD-binding oxidoreductase</fullName>
    </submittedName>
</protein>
<dbReference type="PANTHER" id="PTHR13847:SF286">
    <property type="entry name" value="D-AMINO ACID DEHYDROGENASE"/>
    <property type="match status" value="1"/>
</dbReference>
<name>A0ABX0A4M8_9BACI</name>
<reference evidence="6 7" key="1">
    <citation type="submission" date="2020-01" db="EMBL/GenBank/DDBJ databases">
        <title>A novel Bacillus sp. from Pasinler.</title>
        <authorList>
            <person name="Adiguzel A."/>
            <person name="Ay H."/>
            <person name="Baltaci M.O."/>
        </authorList>
    </citation>
    <scope>NUCLEOTIDE SEQUENCE [LARGE SCALE GENOMIC DNA]</scope>
    <source>
        <strain evidence="6 7">P1</strain>
    </source>
</reference>
<dbReference type="InterPro" id="IPR006076">
    <property type="entry name" value="FAD-dep_OxRdtase"/>
</dbReference>
<dbReference type="Gene3D" id="3.50.50.60">
    <property type="entry name" value="FAD/NAD(P)-binding domain"/>
    <property type="match status" value="1"/>
</dbReference>
<feature type="domain" description="FAD dependent oxidoreductase" evidence="5">
    <location>
        <begin position="4"/>
        <end position="349"/>
    </location>
</feature>
<evidence type="ECO:0000313" key="7">
    <source>
        <dbReference type="Proteomes" id="UP000743899"/>
    </source>
</evidence>
<comment type="similarity">
    <text evidence="2">Belongs to the DadA oxidoreductase family.</text>
</comment>
<keyword evidence="4" id="KW-0560">Oxidoreductase</keyword>
<evidence type="ECO:0000259" key="5">
    <source>
        <dbReference type="Pfam" id="PF01266"/>
    </source>
</evidence>
<dbReference type="Pfam" id="PF01266">
    <property type="entry name" value="DAO"/>
    <property type="match status" value="1"/>
</dbReference>
<evidence type="ECO:0000256" key="1">
    <source>
        <dbReference type="ARBA" id="ARBA00001974"/>
    </source>
</evidence>
<comment type="caution">
    <text evidence="6">The sequence shown here is derived from an EMBL/GenBank/DDBJ whole genome shotgun (WGS) entry which is preliminary data.</text>
</comment>
<evidence type="ECO:0000256" key="2">
    <source>
        <dbReference type="ARBA" id="ARBA00009410"/>
    </source>
</evidence>
<evidence type="ECO:0000313" key="6">
    <source>
        <dbReference type="EMBL" id="NCU18326.1"/>
    </source>
</evidence>
<dbReference type="EMBL" id="JAACYS010000055">
    <property type="protein sequence ID" value="NCU18326.1"/>
    <property type="molecule type" value="Genomic_DNA"/>
</dbReference>
<keyword evidence="7" id="KW-1185">Reference proteome</keyword>
<evidence type="ECO:0000256" key="3">
    <source>
        <dbReference type="ARBA" id="ARBA00022630"/>
    </source>
</evidence>
<dbReference type="RefSeq" id="WP_161921155.1">
    <property type="nucleotide sequence ID" value="NZ_JAACYS010000055.1"/>
</dbReference>
<organism evidence="6 7">
    <name type="scientific">Pallidibacillus pasinlerensis</name>
    <dbReference type="NCBI Taxonomy" id="2703818"/>
    <lineage>
        <taxon>Bacteria</taxon>
        <taxon>Bacillati</taxon>
        <taxon>Bacillota</taxon>
        <taxon>Bacilli</taxon>
        <taxon>Bacillales</taxon>
        <taxon>Bacillaceae</taxon>
        <taxon>Pallidibacillus</taxon>
    </lineage>
</organism>
<dbReference type="Proteomes" id="UP000743899">
    <property type="component" value="Unassembled WGS sequence"/>
</dbReference>
<evidence type="ECO:0000256" key="4">
    <source>
        <dbReference type="ARBA" id="ARBA00023002"/>
    </source>
</evidence>
<dbReference type="SUPFAM" id="SSF51905">
    <property type="entry name" value="FAD/NAD(P)-binding domain"/>
    <property type="match status" value="1"/>
</dbReference>